<evidence type="ECO:0000256" key="6">
    <source>
        <dbReference type="ARBA" id="ARBA00022927"/>
    </source>
</evidence>
<organism evidence="11 12">
    <name type="scientific">Alicyclobacillus dauci</name>
    <dbReference type="NCBI Taxonomy" id="1475485"/>
    <lineage>
        <taxon>Bacteria</taxon>
        <taxon>Bacillati</taxon>
        <taxon>Bacillota</taxon>
        <taxon>Bacilli</taxon>
        <taxon>Bacillales</taxon>
        <taxon>Alicyclobacillaceae</taxon>
        <taxon>Alicyclobacillus</taxon>
    </lineage>
</organism>
<evidence type="ECO:0000256" key="2">
    <source>
        <dbReference type="ARBA" id="ARBA00008445"/>
    </source>
</evidence>
<keyword evidence="9 10" id="KW-0472">Membrane</keyword>
<evidence type="ECO:0000256" key="8">
    <source>
        <dbReference type="ARBA" id="ARBA00023010"/>
    </source>
</evidence>
<sequence>MVLAAKIVLVVLCALLVLVILLQSGRSAGLSGVIAGGSNQISNRRSKGMDSFLGKVTVVIAILFFLISMAIAVLYHYHKM</sequence>
<keyword evidence="4 10" id="KW-1003">Cell membrane</keyword>
<dbReference type="PANTHER" id="PTHR34182">
    <property type="entry name" value="PROTEIN-EXPORT MEMBRANE PROTEIN SECG"/>
    <property type="match status" value="1"/>
</dbReference>
<dbReference type="InterPro" id="IPR004692">
    <property type="entry name" value="SecG"/>
</dbReference>
<evidence type="ECO:0000256" key="10">
    <source>
        <dbReference type="RuleBase" id="RU365087"/>
    </source>
</evidence>
<keyword evidence="8 10" id="KW-0811">Translocation</keyword>
<comment type="function">
    <text evidence="10">Involved in protein export. Participates in an early event of protein translocation.</text>
</comment>
<keyword evidence="3 10" id="KW-0813">Transport</keyword>
<comment type="subcellular location">
    <subcellularLocation>
        <location evidence="1 10">Cell membrane</location>
        <topology evidence="1 10">Multi-pass membrane protein</topology>
    </subcellularLocation>
</comment>
<keyword evidence="5 10" id="KW-0812">Transmembrane</keyword>
<name>A0ABY6Z122_9BACL</name>
<proteinExistence type="inferred from homology"/>
<dbReference type="Pfam" id="PF03840">
    <property type="entry name" value="SecG"/>
    <property type="match status" value="1"/>
</dbReference>
<dbReference type="EMBL" id="CP104064">
    <property type="protein sequence ID" value="WAH36382.1"/>
    <property type="molecule type" value="Genomic_DNA"/>
</dbReference>
<evidence type="ECO:0000256" key="5">
    <source>
        <dbReference type="ARBA" id="ARBA00022692"/>
    </source>
</evidence>
<evidence type="ECO:0000256" key="9">
    <source>
        <dbReference type="ARBA" id="ARBA00023136"/>
    </source>
</evidence>
<dbReference type="NCBIfam" id="TIGR00810">
    <property type="entry name" value="secG"/>
    <property type="match status" value="1"/>
</dbReference>
<protein>
    <recommendedName>
        <fullName evidence="10">Protein-export membrane protein SecG</fullName>
    </recommendedName>
</protein>
<keyword evidence="12" id="KW-1185">Reference proteome</keyword>
<keyword evidence="7 10" id="KW-1133">Transmembrane helix</keyword>
<evidence type="ECO:0000313" key="11">
    <source>
        <dbReference type="EMBL" id="WAH36382.1"/>
    </source>
</evidence>
<evidence type="ECO:0000256" key="3">
    <source>
        <dbReference type="ARBA" id="ARBA00022448"/>
    </source>
</evidence>
<reference evidence="11" key="1">
    <citation type="submission" date="2022-08" db="EMBL/GenBank/DDBJ databases">
        <title>Alicyclobacillus dauci DSM2870, complete genome.</title>
        <authorList>
            <person name="Wang Q."/>
            <person name="Cai R."/>
            <person name="Wang Z."/>
        </authorList>
    </citation>
    <scope>NUCLEOTIDE SEQUENCE</scope>
    <source>
        <strain evidence="11">DSM 28700</strain>
    </source>
</reference>
<keyword evidence="6 10" id="KW-0653">Protein transport</keyword>
<dbReference type="PRINTS" id="PR01651">
    <property type="entry name" value="SECGEXPORT"/>
</dbReference>
<accession>A0ABY6Z122</accession>
<comment type="caution">
    <text evidence="10">Lacks conserved residue(s) required for the propagation of feature annotation.</text>
</comment>
<dbReference type="PANTHER" id="PTHR34182:SF1">
    <property type="entry name" value="PROTEIN-EXPORT MEMBRANE PROTEIN SECG"/>
    <property type="match status" value="1"/>
</dbReference>
<evidence type="ECO:0000256" key="1">
    <source>
        <dbReference type="ARBA" id="ARBA00004651"/>
    </source>
</evidence>
<gene>
    <name evidence="11" type="primary">secG</name>
    <name evidence="11" type="ORF">NZD86_19485</name>
</gene>
<evidence type="ECO:0000313" key="12">
    <source>
        <dbReference type="Proteomes" id="UP001164803"/>
    </source>
</evidence>
<feature type="transmembrane region" description="Helical" evidence="10">
    <location>
        <begin position="51"/>
        <end position="75"/>
    </location>
</feature>
<dbReference type="RefSeq" id="WP_268043717.1">
    <property type="nucleotide sequence ID" value="NZ_CP104064.1"/>
</dbReference>
<comment type="similarity">
    <text evidence="2 10">Belongs to the SecG family.</text>
</comment>
<evidence type="ECO:0000256" key="7">
    <source>
        <dbReference type="ARBA" id="ARBA00022989"/>
    </source>
</evidence>
<dbReference type="Proteomes" id="UP001164803">
    <property type="component" value="Chromosome"/>
</dbReference>
<evidence type="ECO:0000256" key="4">
    <source>
        <dbReference type="ARBA" id="ARBA00022475"/>
    </source>
</evidence>